<dbReference type="Proteomes" id="UP000092460">
    <property type="component" value="Unassembled WGS sequence"/>
</dbReference>
<dbReference type="EnsemblMetazoa" id="GPPI018451-RA">
    <property type="protein sequence ID" value="GPPI018451-PA"/>
    <property type="gene ID" value="GPPI018451"/>
</dbReference>
<dbReference type="EMBL" id="JXJN01008263">
    <property type="status" value="NOT_ANNOTATED_CDS"/>
    <property type="molecule type" value="Genomic_DNA"/>
</dbReference>
<reference evidence="2" key="1">
    <citation type="submission" date="2015-01" db="EMBL/GenBank/DDBJ databases">
        <authorList>
            <person name="Aksoy S."/>
            <person name="Warren W."/>
            <person name="Wilson R.K."/>
        </authorList>
    </citation>
    <scope>NUCLEOTIDE SEQUENCE [LARGE SCALE GENOMIC DNA]</scope>
    <source>
        <strain evidence="2">IAEA</strain>
    </source>
</reference>
<evidence type="ECO:0000313" key="2">
    <source>
        <dbReference type="Proteomes" id="UP000092460"/>
    </source>
</evidence>
<evidence type="ECO:0000313" key="1">
    <source>
        <dbReference type="EnsemblMetazoa" id="GPPI018451-PA"/>
    </source>
</evidence>
<sequence>MNICENENNLISLGKYIKFGFQMFHNTMNAINNIMIDFRHITSAAIVLLIKGCGNCPLLETTFLLGLWPKMPLKKAGIRMEPPISDPRPRGEAAAACMQPSPPLEPPTIRLVSYGLRVRPYGMCFIPLTAIQSLVEIATPKNGFSMANCFSVYFPDFIKSSAAFASSKASLKRSSTIQFNKGFTSYIRLINASIT</sequence>
<dbReference type="VEuPathDB" id="VectorBase:GPPI018451"/>
<keyword evidence="2" id="KW-1185">Reference proteome</keyword>
<organism evidence="1 2">
    <name type="scientific">Glossina palpalis gambiensis</name>
    <dbReference type="NCBI Taxonomy" id="67801"/>
    <lineage>
        <taxon>Eukaryota</taxon>
        <taxon>Metazoa</taxon>
        <taxon>Ecdysozoa</taxon>
        <taxon>Arthropoda</taxon>
        <taxon>Hexapoda</taxon>
        <taxon>Insecta</taxon>
        <taxon>Pterygota</taxon>
        <taxon>Neoptera</taxon>
        <taxon>Endopterygota</taxon>
        <taxon>Diptera</taxon>
        <taxon>Brachycera</taxon>
        <taxon>Muscomorpha</taxon>
        <taxon>Hippoboscoidea</taxon>
        <taxon>Glossinidae</taxon>
        <taxon>Glossina</taxon>
    </lineage>
</organism>
<name>A0A1B0B4D3_9MUSC</name>
<dbReference type="AlphaFoldDB" id="A0A1B0B4D3"/>
<accession>A0A1B0B4D3</accession>
<proteinExistence type="predicted"/>
<dbReference type="EMBL" id="JXJN01008264">
    <property type="status" value="NOT_ANNOTATED_CDS"/>
    <property type="molecule type" value="Genomic_DNA"/>
</dbReference>
<protein>
    <submittedName>
        <fullName evidence="1">Uncharacterized protein</fullName>
    </submittedName>
</protein>
<reference evidence="1" key="2">
    <citation type="submission" date="2020-05" db="UniProtKB">
        <authorList>
            <consortium name="EnsemblMetazoa"/>
        </authorList>
    </citation>
    <scope>IDENTIFICATION</scope>
    <source>
        <strain evidence="1">IAEA</strain>
    </source>
</reference>